<proteinExistence type="predicted"/>
<keyword evidence="3" id="KW-0808">Transferase</keyword>
<accession>A0A6P7T4P6</accession>
<dbReference type="RefSeq" id="XP_029645375.1">
    <property type="nucleotide sequence ID" value="XM_029789515.2"/>
</dbReference>
<dbReference type="KEGG" id="osn:115219351"/>
<keyword evidence="2" id="KW-1185">Reference proteome</keyword>
<feature type="region of interest" description="Disordered" evidence="1">
    <location>
        <begin position="150"/>
        <end position="180"/>
    </location>
</feature>
<feature type="compositionally biased region" description="Acidic residues" evidence="1">
    <location>
        <begin position="153"/>
        <end position="180"/>
    </location>
</feature>
<dbReference type="GO" id="GO:0016301">
    <property type="term" value="F:kinase activity"/>
    <property type="evidence" value="ECO:0007669"/>
    <property type="project" value="UniProtKB-KW"/>
</dbReference>
<feature type="region of interest" description="Disordered" evidence="1">
    <location>
        <begin position="283"/>
        <end position="331"/>
    </location>
</feature>
<feature type="compositionally biased region" description="Polar residues" evidence="1">
    <location>
        <begin position="294"/>
        <end position="305"/>
    </location>
</feature>
<evidence type="ECO:0000256" key="1">
    <source>
        <dbReference type="SAM" id="MobiDB-lite"/>
    </source>
</evidence>
<dbReference type="AlphaFoldDB" id="A0A6P7T4P6"/>
<keyword evidence="3" id="KW-0418">Kinase</keyword>
<dbReference type="Proteomes" id="UP000515154">
    <property type="component" value="Linkage group LG1"/>
</dbReference>
<reference evidence="3" key="1">
    <citation type="submission" date="2025-08" db="UniProtKB">
        <authorList>
            <consortium name="RefSeq"/>
        </authorList>
    </citation>
    <scope>IDENTIFICATION</scope>
</reference>
<name>A0A6P7T4P6_9MOLL</name>
<evidence type="ECO:0000313" key="3">
    <source>
        <dbReference type="RefSeq" id="XP_029645375.1"/>
    </source>
</evidence>
<gene>
    <name evidence="3" type="primary">LOC115219351</name>
</gene>
<organism evidence="2 3">
    <name type="scientific">Octopus sinensis</name>
    <name type="common">East Asian common octopus</name>
    <dbReference type="NCBI Taxonomy" id="2607531"/>
    <lineage>
        <taxon>Eukaryota</taxon>
        <taxon>Metazoa</taxon>
        <taxon>Spiralia</taxon>
        <taxon>Lophotrochozoa</taxon>
        <taxon>Mollusca</taxon>
        <taxon>Cephalopoda</taxon>
        <taxon>Coleoidea</taxon>
        <taxon>Octopodiformes</taxon>
        <taxon>Octopoda</taxon>
        <taxon>Incirrata</taxon>
        <taxon>Octopodidae</taxon>
        <taxon>Octopus</taxon>
    </lineage>
</organism>
<sequence>MPKLVYPLRPWLIQYILNDQTLKHAKTLQVLKHCDGPLDDGTMVKIVGDGEVIMRANFPESSFESLEETERACWERSLIRVTDWDIKLTLADTKEKSDYIITIKVFDVWNNEEGYWPKYRLTPCKFDLRIAKKISELWEEAESAMLFRANSENIEEETDNEEEEIENEEEEIDSEEEESEGNLTLLLKAMGEECLSSTEDPVEADTLLNCDLLKNVSFEILQNTITTLCSEDFVIKPEENKILEEIPEWHQNSVLSASSVSQIISSHSKHIDDHDNELQQTTTVNNREPCDNSIVPQPNASSSSDEIIPGNPSVILNQNETNPEEEAQQQTISQADETMASNLCLPHEHQSENNLVAEDVLLPSQSNPRITSHSSDSDIEEETRLHNLALPSDEAADQCDIQPANQYENDHNVNEPLCSQDTVLTVTSTANDEYGFSSSFDHFENDLKRNVLKISDCDSSQESNSNNKRKCVAPSFLVTSTAHESCQLSPPNEPALSEISVFNYNADSNLPVPQGYSSDDNDSNSVNLNSNEVVTSTAKVLHKPELRNTHHSNNNSNKRTFSTYQIDSLDNQSHGNSCQFNDLTYASPSKRKHIEAQYITDESKLDALHKLKSLLKIPLITADQKTTTNWSLPENILTKINTYWSNNTSHHSIQ</sequence>
<protein>
    <submittedName>
        <fullName evidence="3">Serine/threonine-protein kinase DDB_G0283821 isoform X1</fullName>
    </submittedName>
</protein>
<evidence type="ECO:0000313" key="2">
    <source>
        <dbReference type="Proteomes" id="UP000515154"/>
    </source>
</evidence>
<dbReference type="Gene3D" id="2.40.50.960">
    <property type="match status" value="1"/>
</dbReference>